<feature type="compositionally biased region" description="Polar residues" evidence="1">
    <location>
        <begin position="117"/>
        <end position="130"/>
    </location>
</feature>
<dbReference type="EMBL" id="MIKG01000009">
    <property type="protein sequence ID" value="RAO69339.1"/>
    <property type="molecule type" value="Genomic_DNA"/>
</dbReference>
<feature type="compositionally biased region" description="Low complexity" evidence="1">
    <location>
        <begin position="64"/>
        <end position="78"/>
    </location>
</feature>
<dbReference type="Proteomes" id="UP000249363">
    <property type="component" value="Unassembled WGS sequence"/>
</dbReference>
<proteinExistence type="predicted"/>
<feature type="region of interest" description="Disordered" evidence="1">
    <location>
        <begin position="1"/>
        <end position="24"/>
    </location>
</feature>
<organism evidence="2 3">
    <name type="scientific">Talaromyces amestolkiae</name>
    <dbReference type="NCBI Taxonomy" id="1196081"/>
    <lineage>
        <taxon>Eukaryota</taxon>
        <taxon>Fungi</taxon>
        <taxon>Dikarya</taxon>
        <taxon>Ascomycota</taxon>
        <taxon>Pezizomycotina</taxon>
        <taxon>Eurotiomycetes</taxon>
        <taxon>Eurotiomycetidae</taxon>
        <taxon>Eurotiales</taxon>
        <taxon>Trichocomaceae</taxon>
        <taxon>Talaromyces</taxon>
        <taxon>Talaromyces sect. Talaromyces</taxon>
    </lineage>
</organism>
<feature type="compositionally biased region" description="Low complexity" evidence="1">
    <location>
        <begin position="166"/>
        <end position="175"/>
    </location>
</feature>
<dbReference type="AlphaFoldDB" id="A0A364L0K0"/>
<sequence length="258" mass="27952">MAATITRAFTKRSKRPEISTPMPYRDGLVKYAPGTIRRGKISGPVELLSATNPLVYNAPDLSLASGGVSSSSSVSSLRSSDDSDAAPFSPITPVSAEPDVAMEPNHLSGYFPKRSATIASTPRSSTSSTGVDAPSVPKRALSHTKKSHQDLARKRSVSRMSPPPSSMATTTTTTRRSQEQSFAPVPEYAEHPFSRELDKVNEVAEDFGALKLLEEEEQILINKGLKKFSLDDYLCEIEELYGGVFDDNVGPMATHAWF</sequence>
<dbReference type="RefSeq" id="XP_040733855.1">
    <property type="nucleotide sequence ID" value="XM_040877818.1"/>
</dbReference>
<reference evidence="2 3" key="1">
    <citation type="journal article" date="2017" name="Biotechnol. Biofuels">
        <title>Differential beta-glucosidase expression as a function of carbon source availability in Talaromyces amestolkiae: a genomic and proteomic approach.</title>
        <authorList>
            <person name="de Eugenio L.I."/>
            <person name="Mendez-Liter J.A."/>
            <person name="Nieto-Dominguez M."/>
            <person name="Alonso L."/>
            <person name="Gil-Munoz J."/>
            <person name="Barriuso J."/>
            <person name="Prieto A."/>
            <person name="Martinez M.J."/>
        </authorList>
    </citation>
    <scope>NUCLEOTIDE SEQUENCE [LARGE SCALE GENOMIC DNA]</scope>
    <source>
        <strain evidence="2 3">CIB</strain>
    </source>
</reference>
<evidence type="ECO:0000256" key="1">
    <source>
        <dbReference type="SAM" id="MobiDB-lite"/>
    </source>
</evidence>
<accession>A0A364L0K0</accession>
<gene>
    <name evidence="2" type="ORF">BHQ10_005351</name>
</gene>
<keyword evidence="3" id="KW-1185">Reference proteome</keyword>
<name>A0A364L0K0_TALAM</name>
<comment type="caution">
    <text evidence="2">The sequence shown here is derived from an EMBL/GenBank/DDBJ whole genome shotgun (WGS) entry which is preliminary data.</text>
</comment>
<evidence type="ECO:0000313" key="3">
    <source>
        <dbReference type="Proteomes" id="UP000249363"/>
    </source>
</evidence>
<protein>
    <submittedName>
        <fullName evidence="2">Uncharacterized protein</fullName>
    </submittedName>
</protein>
<dbReference type="GeneID" id="63794567"/>
<feature type="region of interest" description="Disordered" evidence="1">
    <location>
        <begin position="64"/>
        <end position="184"/>
    </location>
</feature>
<evidence type="ECO:0000313" key="2">
    <source>
        <dbReference type="EMBL" id="RAO69339.1"/>
    </source>
</evidence>
<dbReference type="OrthoDB" id="5419666at2759"/>